<dbReference type="InterPro" id="IPR011051">
    <property type="entry name" value="RmlC_Cupin_sf"/>
</dbReference>
<keyword evidence="2" id="KW-0238">DNA-binding</keyword>
<dbReference type="RefSeq" id="WP_309688742.1">
    <property type="nucleotide sequence ID" value="NZ_JAVIZQ010000001.1"/>
</dbReference>
<organism evidence="5 6">
    <name type="scientific">Microbacterium foliorum</name>
    <dbReference type="NCBI Taxonomy" id="104336"/>
    <lineage>
        <taxon>Bacteria</taxon>
        <taxon>Bacillati</taxon>
        <taxon>Actinomycetota</taxon>
        <taxon>Actinomycetes</taxon>
        <taxon>Micrococcales</taxon>
        <taxon>Microbacteriaceae</taxon>
        <taxon>Microbacterium</taxon>
    </lineage>
</organism>
<sequence>MTDGETMSQTGQSPTESVIWRIDTNSFALSDHIEWSAHSHEDRHELLWGARGGLTAETDDGYFAVPGSLGLWIPAGVTHRVVAAAGTAFRCTFIAADIPPIATRTTAVAMPEVVRAVLDRLEAPPYLSAAPRIHAEELALSLLEPVEVSTIDIPLPRDTRTRLVAEALLSDPSDDRSLEDWGRHVGASARNLSRLFVAETGMSFSTWRTRARMRRAIEWLAADHTVAYVSRRSGYATPSAFVQAFRRELGRTPGEFASIRGDAAKKSA</sequence>
<dbReference type="SMART" id="SM00342">
    <property type="entry name" value="HTH_ARAC"/>
    <property type="match status" value="1"/>
</dbReference>
<dbReference type="PROSITE" id="PS00041">
    <property type="entry name" value="HTH_ARAC_FAMILY_1"/>
    <property type="match status" value="1"/>
</dbReference>
<feature type="domain" description="HTH araC/xylS-type" evidence="4">
    <location>
        <begin position="162"/>
        <end position="259"/>
    </location>
</feature>
<name>A0ABU1HNL4_9MICO</name>
<dbReference type="InterPro" id="IPR009057">
    <property type="entry name" value="Homeodomain-like_sf"/>
</dbReference>
<keyword evidence="1" id="KW-0805">Transcription regulation</keyword>
<proteinExistence type="predicted"/>
<keyword evidence="6" id="KW-1185">Reference proteome</keyword>
<dbReference type="Proteomes" id="UP001249291">
    <property type="component" value="Unassembled WGS sequence"/>
</dbReference>
<reference evidence="5 6" key="1">
    <citation type="submission" date="2023-08" db="EMBL/GenBank/DDBJ databases">
        <title>Functional and genomic diversity of the sorghum phyllosphere microbiome.</title>
        <authorList>
            <person name="Shade A."/>
        </authorList>
    </citation>
    <scope>NUCLEOTIDE SEQUENCE [LARGE SCALE GENOMIC DNA]</scope>
    <source>
        <strain evidence="5 6">SORGH_AS_0445</strain>
    </source>
</reference>
<dbReference type="InterPro" id="IPR018060">
    <property type="entry name" value="HTH_AraC"/>
</dbReference>
<dbReference type="Pfam" id="PF12833">
    <property type="entry name" value="HTH_18"/>
    <property type="match status" value="1"/>
</dbReference>
<accession>A0ABU1HNL4</accession>
<evidence type="ECO:0000256" key="3">
    <source>
        <dbReference type="ARBA" id="ARBA00023163"/>
    </source>
</evidence>
<evidence type="ECO:0000313" key="6">
    <source>
        <dbReference type="Proteomes" id="UP001249291"/>
    </source>
</evidence>
<evidence type="ECO:0000256" key="1">
    <source>
        <dbReference type="ARBA" id="ARBA00023015"/>
    </source>
</evidence>
<gene>
    <name evidence="5" type="ORF">QE375_001174</name>
</gene>
<comment type="caution">
    <text evidence="5">The sequence shown here is derived from an EMBL/GenBank/DDBJ whole genome shotgun (WGS) entry which is preliminary data.</text>
</comment>
<evidence type="ECO:0000313" key="5">
    <source>
        <dbReference type="EMBL" id="MDR6141620.1"/>
    </source>
</evidence>
<dbReference type="SUPFAM" id="SSF46689">
    <property type="entry name" value="Homeodomain-like"/>
    <property type="match status" value="1"/>
</dbReference>
<evidence type="ECO:0000259" key="4">
    <source>
        <dbReference type="PROSITE" id="PS01124"/>
    </source>
</evidence>
<dbReference type="InterPro" id="IPR018062">
    <property type="entry name" value="HTH_AraC-typ_CS"/>
</dbReference>
<dbReference type="Gene3D" id="1.10.10.60">
    <property type="entry name" value="Homeodomain-like"/>
    <property type="match status" value="2"/>
</dbReference>
<keyword evidence="3" id="KW-0804">Transcription</keyword>
<protein>
    <submittedName>
        <fullName evidence="5">AraC-like DNA-binding protein</fullName>
    </submittedName>
</protein>
<dbReference type="PANTHER" id="PTHR11019">
    <property type="entry name" value="HTH-TYPE TRANSCRIPTIONAL REGULATOR NIMR"/>
    <property type="match status" value="1"/>
</dbReference>
<dbReference type="SUPFAM" id="SSF51182">
    <property type="entry name" value="RmlC-like cupins"/>
    <property type="match status" value="1"/>
</dbReference>
<evidence type="ECO:0000256" key="2">
    <source>
        <dbReference type="ARBA" id="ARBA00023125"/>
    </source>
</evidence>
<dbReference type="PROSITE" id="PS01124">
    <property type="entry name" value="HTH_ARAC_FAMILY_2"/>
    <property type="match status" value="1"/>
</dbReference>
<dbReference type="EMBL" id="JAVIZQ010000001">
    <property type="protein sequence ID" value="MDR6141620.1"/>
    <property type="molecule type" value="Genomic_DNA"/>
</dbReference>
<dbReference type="PANTHER" id="PTHR11019:SF199">
    <property type="entry name" value="HTH-TYPE TRANSCRIPTIONAL REGULATOR NIMR"/>
    <property type="match status" value="1"/>
</dbReference>